<sequence>MAQQRHQRTPKEPIPKLGPRMTRQRTAVVETLRDVDKFTTAKEIHAELDARGEKVGLTTVYRTLQSLAEIDAVDVLQNADGETLYRHCITEHHHHHLVCTKCGRSEEIDGGPIEAWARETANSYGYQLVAHDAEIYGICAECRKLLDANA</sequence>
<evidence type="ECO:0000256" key="2">
    <source>
        <dbReference type="ARBA" id="ARBA00007957"/>
    </source>
</evidence>
<dbReference type="Gene3D" id="1.10.10.10">
    <property type="entry name" value="Winged helix-like DNA-binding domain superfamily/Winged helix DNA-binding domain"/>
    <property type="match status" value="1"/>
</dbReference>
<evidence type="ECO:0000256" key="4">
    <source>
        <dbReference type="ARBA" id="ARBA00022490"/>
    </source>
</evidence>
<dbReference type="Proteomes" id="UP000218281">
    <property type="component" value="Unassembled WGS sequence"/>
</dbReference>
<evidence type="ECO:0000256" key="9">
    <source>
        <dbReference type="ARBA" id="ARBA00023125"/>
    </source>
</evidence>
<dbReference type="InterPro" id="IPR002481">
    <property type="entry name" value="FUR"/>
</dbReference>
<accession>A0ABX4HAR0</accession>
<keyword evidence="10" id="KW-0804">Transcription</keyword>
<dbReference type="CDD" id="cd07153">
    <property type="entry name" value="Fur_like"/>
    <property type="match status" value="1"/>
</dbReference>
<evidence type="ECO:0000313" key="13">
    <source>
        <dbReference type="Proteomes" id="UP000218281"/>
    </source>
</evidence>
<proteinExistence type="inferred from homology"/>
<dbReference type="SUPFAM" id="SSF46785">
    <property type="entry name" value="Winged helix' DNA-binding domain"/>
    <property type="match status" value="1"/>
</dbReference>
<dbReference type="PANTHER" id="PTHR33202">
    <property type="entry name" value="ZINC UPTAKE REGULATION PROTEIN"/>
    <property type="match status" value="1"/>
</dbReference>
<dbReference type="InterPro" id="IPR036390">
    <property type="entry name" value="WH_DNA-bd_sf"/>
</dbReference>
<protein>
    <submittedName>
        <fullName evidence="12">Transcriptional repressor</fullName>
    </submittedName>
</protein>
<keyword evidence="5" id="KW-0678">Repressor</keyword>
<feature type="region of interest" description="Disordered" evidence="11">
    <location>
        <begin position="1"/>
        <end position="23"/>
    </location>
</feature>
<evidence type="ECO:0000256" key="3">
    <source>
        <dbReference type="ARBA" id="ARBA00011738"/>
    </source>
</evidence>
<keyword evidence="9" id="KW-0238">DNA-binding</keyword>
<keyword evidence="8" id="KW-0805">Transcription regulation</keyword>
<dbReference type="PANTHER" id="PTHR33202:SF2">
    <property type="entry name" value="FERRIC UPTAKE REGULATION PROTEIN"/>
    <property type="match status" value="1"/>
</dbReference>
<dbReference type="InterPro" id="IPR036388">
    <property type="entry name" value="WH-like_DNA-bd_sf"/>
</dbReference>
<gene>
    <name evidence="12" type="ORF">CKJ81_05105</name>
</gene>
<evidence type="ECO:0000256" key="1">
    <source>
        <dbReference type="ARBA" id="ARBA00004496"/>
    </source>
</evidence>
<dbReference type="Gene3D" id="3.30.1490.190">
    <property type="match status" value="1"/>
</dbReference>
<evidence type="ECO:0000256" key="5">
    <source>
        <dbReference type="ARBA" id="ARBA00022491"/>
    </source>
</evidence>
<name>A0ABX4HAR0_9CORY</name>
<keyword evidence="13" id="KW-1185">Reference proteome</keyword>
<dbReference type="InterPro" id="IPR043135">
    <property type="entry name" value="Fur_C"/>
</dbReference>
<evidence type="ECO:0000256" key="10">
    <source>
        <dbReference type="ARBA" id="ARBA00023163"/>
    </source>
</evidence>
<comment type="caution">
    <text evidence="12">The sequence shown here is derived from an EMBL/GenBank/DDBJ whole genome shotgun (WGS) entry which is preliminary data.</text>
</comment>
<evidence type="ECO:0000256" key="6">
    <source>
        <dbReference type="ARBA" id="ARBA00022723"/>
    </source>
</evidence>
<organism evidence="12 13">
    <name type="scientific">Corynebacterium hadale</name>
    <dbReference type="NCBI Taxonomy" id="2026255"/>
    <lineage>
        <taxon>Bacteria</taxon>
        <taxon>Bacillati</taxon>
        <taxon>Actinomycetota</taxon>
        <taxon>Actinomycetes</taxon>
        <taxon>Mycobacteriales</taxon>
        <taxon>Corynebacteriaceae</taxon>
        <taxon>Corynebacterium</taxon>
    </lineage>
</organism>
<keyword evidence="7" id="KW-0862">Zinc</keyword>
<keyword evidence="4" id="KW-0963">Cytoplasm</keyword>
<keyword evidence="6" id="KW-0479">Metal-binding</keyword>
<comment type="subcellular location">
    <subcellularLocation>
        <location evidence="1">Cytoplasm</location>
    </subcellularLocation>
</comment>
<dbReference type="EMBL" id="NSGO01000004">
    <property type="protein sequence ID" value="PAT06330.1"/>
    <property type="molecule type" value="Genomic_DNA"/>
</dbReference>
<dbReference type="RefSeq" id="WP_095535446.1">
    <property type="nucleotide sequence ID" value="NZ_NSGO01000004.1"/>
</dbReference>
<comment type="similarity">
    <text evidence="2">Belongs to the Fur family.</text>
</comment>
<evidence type="ECO:0000256" key="7">
    <source>
        <dbReference type="ARBA" id="ARBA00022833"/>
    </source>
</evidence>
<dbReference type="Pfam" id="PF01475">
    <property type="entry name" value="FUR"/>
    <property type="match status" value="1"/>
</dbReference>
<evidence type="ECO:0000256" key="11">
    <source>
        <dbReference type="SAM" id="MobiDB-lite"/>
    </source>
</evidence>
<evidence type="ECO:0000313" key="12">
    <source>
        <dbReference type="EMBL" id="PAT06330.1"/>
    </source>
</evidence>
<evidence type="ECO:0000256" key="8">
    <source>
        <dbReference type="ARBA" id="ARBA00023015"/>
    </source>
</evidence>
<comment type="subunit">
    <text evidence="3">Homodimer.</text>
</comment>
<reference evidence="12 13" key="1">
    <citation type="submission" date="2017-08" db="EMBL/GenBank/DDBJ databases">
        <title>Whole genome sequences of 6 clinical strains closest to Corynebacterium imitans.</title>
        <authorList>
            <person name="Bernier A.-M."/>
            <person name="Burdz T."/>
            <person name="Bernard K."/>
        </authorList>
    </citation>
    <scope>NUCLEOTIDE SEQUENCE [LARGE SCALE GENOMIC DNA]</scope>
    <source>
        <strain evidence="12 13">NML93-0607</strain>
    </source>
</reference>